<feature type="region of interest" description="Disordered" evidence="5">
    <location>
        <begin position="76"/>
        <end position="97"/>
    </location>
</feature>
<dbReference type="CDD" id="cd03442">
    <property type="entry name" value="BFIT_BACH"/>
    <property type="match status" value="2"/>
</dbReference>
<evidence type="ECO:0000256" key="3">
    <source>
        <dbReference type="ARBA" id="ARBA00022801"/>
    </source>
</evidence>
<evidence type="ECO:0000256" key="2">
    <source>
        <dbReference type="ARBA" id="ARBA00022737"/>
    </source>
</evidence>
<proteinExistence type="inferred from homology"/>
<name>A0A8J4V5W8_9MYCE</name>
<gene>
    <name evidence="7" type="ORF">CYY_000133</name>
</gene>
<feature type="domain" description="HotDog ACOT-type" evidence="6">
    <location>
        <begin position="252"/>
        <end position="377"/>
    </location>
</feature>
<dbReference type="InterPro" id="IPR012677">
    <property type="entry name" value="Nucleotide-bd_a/b_plait_sf"/>
</dbReference>
<evidence type="ECO:0000256" key="1">
    <source>
        <dbReference type="ARBA" id="ARBA00010458"/>
    </source>
</evidence>
<dbReference type="InterPro" id="IPR029069">
    <property type="entry name" value="HotDog_dom_sf"/>
</dbReference>
<reference evidence="7" key="1">
    <citation type="submission" date="2020-01" db="EMBL/GenBank/DDBJ databases">
        <title>Development of genomics and gene disruption for Polysphondylium violaceum indicates a role for the polyketide synthase stlB in stalk morphogenesis.</title>
        <authorList>
            <person name="Narita B."/>
            <person name="Kawabe Y."/>
            <person name="Kin K."/>
            <person name="Saito T."/>
            <person name="Gibbs R."/>
            <person name="Kuspa A."/>
            <person name="Muzny D."/>
            <person name="Queller D."/>
            <person name="Richards S."/>
            <person name="Strassman J."/>
            <person name="Sucgang R."/>
            <person name="Worley K."/>
            <person name="Schaap P."/>
        </authorList>
    </citation>
    <scope>NUCLEOTIDE SEQUENCE</scope>
    <source>
        <strain evidence="7">QSvi11</strain>
    </source>
</reference>
<organism evidence="7 8">
    <name type="scientific">Polysphondylium violaceum</name>
    <dbReference type="NCBI Taxonomy" id="133409"/>
    <lineage>
        <taxon>Eukaryota</taxon>
        <taxon>Amoebozoa</taxon>
        <taxon>Evosea</taxon>
        <taxon>Eumycetozoa</taxon>
        <taxon>Dictyostelia</taxon>
        <taxon>Dictyosteliales</taxon>
        <taxon>Dictyosteliaceae</taxon>
        <taxon>Polysphondylium</taxon>
    </lineage>
</organism>
<dbReference type="PROSITE" id="PS51770">
    <property type="entry name" value="HOTDOG_ACOT"/>
    <property type="match status" value="2"/>
</dbReference>
<dbReference type="PANTHER" id="PTHR12655">
    <property type="entry name" value="ACYL-COA THIOESTERASE"/>
    <property type="match status" value="1"/>
</dbReference>
<sequence length="615" mass="69250">MLNTLINPATTTVTTTLSNKEMNRSYQRLLNLSRNISRSPNNYPVYIHQQQSSSSSSAPHSFIKSNNVNSSVVKVTALPPSSPSSSSPSSTSSSFTDVGKRYYSVDTSSNTKNTDHQSTFEEITDFKNTIEIKNLPSVITKNDIQIVFKDYSIANHGIKMVFDDDVGFAYITFNNKKDYNRAVGQKSFPFSGQDYDIVPLQGTMLGSGVFTSQPGSQSYHNRSTIANHIWRQRGIVVGKPMEREPLETKTPSESKTEIDLLFSSDLALREMYLSPYGHLRVGRFLEDLDALAATTAIKHAQGEEDTSKMTIVTASVDRINLLKPLIPDRDIKMEGVVTYVGSSSMEVMIKVRSKDNQTQQWDPVLVAYFTMVARDPILRKAKQVNHLDCQTAREKKLFEDGKKHKAARLNFSQQSLENVPPTSSELQIIHNLFMISKTPNTLELLPMKETLCQSVILCQPQEKNINGNIFGGYLMRKGFELAFSTCFLKFNKSIPKFVAMDDISFLNSVDIGNILTLESTVVYSHPMTDAVQKYYAQVEVLAYVTEPLLGKRKLTNIFNFTFFCTPAGAVDPQQKVKQILPQTYSEAMRYLAGKRIVDRHRETESSPDHMEIWMD</sequence>
<keyword evidence="3" id="KW-0378">Hydrolase</keyword>
<dbReference type="FunFam" id="3.10.129.10:FF:000082">
    <property type="entry name" value="Protein CBG18926"/>
    <property type="match status" value="1"/>
</dbReference>
<dbReference type="InterPro" id="IPR035979">
    <property type="entry name" value="RBD_domain_sf"/>
</dbReference>
<dbReference type="Gene3D" id="3.10.129.10">
    <property type="entry name" value="Hotdog Thioesterase"/>
    <property type="match status" value="2"/>
</dbReference>
<dbReference type="AlphaFoldDB" id="A0A8J4V5W8"/>
<evidence type="ECO:0000256" key="4">
    <source>
        <dbReference type="ARBA" id="ARBA00022946"/>
    </source>
</evidence>
<keyword evidence="2" id="KW-0677">Repeat</keyword>
<evidence type="ECO:0000313" key="7">
    <source>
        <dbReference type="EMBL" id="KAF2078508.1"/>
    </source>
</evidence>
<dbReference type="EMBL" id="AJWJ01000003">
    <property type="protein sequence ID" value="KAF2078508.1"/>
    <property type="molecule type" value="Genomic_DNA"/>
</dbReference>
<dbReference type="Pfam" id="PF03061">
    <property type="entry name" value="4HBT"/>
    <property type="match status" value="1"/>
</dbReference>
<protein>
    <recommendedName>
        <fullName evidence="6">HotDog ACOT-type domain-containing protein</fullName>
    </recommendedName>
</protein>
<evidence type="ECO:0000256" key="5">
    <source>
        <dbReference type="SAM" id="MobiDB-lite"/>
    </source>
</evidence>
<accession>A0A8J4V5W8</accession>
<dbReference type="PANTHER" id="PTHR12655:SF0">
    <property type="entry name" value="ACYL-COENZYME A THIOESTERASE 9, MITOCHONDRIAL"/>
    <property type="match status" value="1"/>
</dbReference>
<dbReference type="InterPro" id="IPR006683">
    <property type="entry name" value="Thioestr_dom"/>
</dbReference>
<comment type="similarity">
    <text evidence="1">Belongs to the acyl coenzyme A hydrolase family.</text>
</comment>
<comment type="caution">
    <text evidence="7">The sequence shown here is derived from an EMBL/GenBank/DDBJ whole genome shotgun (WGS) entry which is preliminary data.</text>
</comment>
<dbReference type="GO" id="GO:0005739">
    <property type="term" value="C:mitochondrion"/>
    <property type="evidence" value="ECO:0007669"/>
    <property type="project" value="TreeGrafter"/>
</dbReference>
<dbReference type="Proteomes" id="UP000695562">
    <property type="component" value="Unassembled WGS sequence"/>
</dbReference>
<dbReference type="InterPro" id="IPR033120">
    <property type="entry name" value="HOTDOG_ACOT"/>
</dbReference>
<dbReference type="GO" id="GO:0047617">
    <property type="term" value="F:fatty acyl-CoA hydrolase activity"/>
    <property type="evidence" value="ECO:0007669"/>
    <property type="project" value="TreeGrafter"/>
</dbReference>
<dbReference type="GO" id="GO:0006637">
    <property type="term" value="P:acyl-CoA metabolic process"/>
    <property type="evidence" value="ECO:0007669"/>
    <property type="project" value="TreeGrafter"/>
</dbReference>
<keyword evidence="4" id="KW-0809">Transit peptide</keyword>
<dbReference type="SUPFAM" id="SSF54637">
    <property type="entry name" value="Thioesterase/thiol ester dehydrase-isomerase"/>
    <property type="match status" value="2"/>
</dbReference>
<dbReference type="Gene3D" id="3.30.70.330">
    <property type="match status" value="1"/>
</dbReference>
<evidence type="ECO:0000313" key="8">
    <source>
        <dbReference type="Proteomes" id="UP000695562"/>
    </source>
</evidence>
<feature type="domain" description="HotDog ACOT-type" evidence="6">
    <location>
        <begin position="448"/>
        <end position="568"/>
    </location>
</feature>
<dbReference type="OrthoDB" id="331699at2759"/>
<feature type="compositionally biased region" description="Low complexity" evidence="5">
    <location>
        <begin position="83"/>
        <end position="94"/>
    </location>
</feature>
<dbReference type="GO" id="GO:0003676">
    <property type="term" value="F:nucleic acid binding"/>
    <property type="evidence" value="ECO:0007669"/>
    <property type="project" value="InterPro"/>
</dbReference>
<dbReference type="SUPFAM" id="SSF54928">
    <property type="entry name" value="RNA-binding domain, RBD"/>
    <property type="match status" value="1"/>
</dbReference>
<evidence type="ECO:0000259" key="6">
    <source>
        <dbReference type="PROSITE" id="PS51770"/>
    </source>
</evidence>
<keyword evidence="8" id="KW-1185">Reference proteome</keyword>